<reference evidence="10 11" key="1">
    <citation type="journal article" date="2019" name="Nat. Med.">
        <title>A library of human gut bacterial isolates paired with longitudinal multiomics data enables mechanistic microbiome research.</title>
        <authorList>
            <person name="Poyet M."/>
            <person name="Groussin M."/>
            <person name="Gibbons S.M."/>
            <person name="Avila-Pacheco J."/>
            <person name="Jiang X."/>
            <person name="Kearney S.M."/>
            <person name="Perrotta A.R."/>
            <person name="Berdy B."/>
            <person name="Zhao S."/>
            <person name="Lieberman T.D."/>
            <person name="Swanson P.K."/>
            <person name="Smith M."/>
            <person name="Roesemann S."/>
            <person name="Alexander J.E."/>
            <person name="Rich S.A."/>
            <person name="Livny J."/>
            <person name="Vlamakis H."/>
            <person name="Clish C."/>
            <person name="Bullock K."/>
            <person name="Deik A."/>
            <person name="Scott J."/>
            <person name="Pierce K.A."/>
            <person name="Xavier R.J."/>
            <person name="Alm E.J."/>
        </authorList>
    </citation>
    <scope>NUCLEOTIDE SEQUENCE [LARGE SCALE GENOMIC DNA]</scope>
    <source>
        <strain evidence="8 10">BIOML-A7</strain>
        <strain evidence="9 11">BIOML-A8</strain>
    </source>
</reference>
<keyword evidence="5" id="KW-0464">Manganese</keyword>
<dbReference type="CDD" id="cd07037">
    <property type="entry name" value="TPP_PYR_MenD"/>
    <property type="match status" value="1"/>
</dbReference>
<keyword evidence="2" id="KW-0479">Metal-binding</keyword>
<evidence type="ECO:0000313" key="10">
    <source>
        <dbReference type="Proteomes" id="UP000325055"/>
    </source>
</evidence>
<sequence length="587" mass="66625">MNKFYSDEKNIQILISLLKSHGIKYVIASPGNTNLTLVASLQQDSFFKIYSSVDERSAAYMACGLAAETGCPVMISCTGATASRNYLPALTEAYYRKLPILTITSSRSNAEIGHLIPQVTDRRYLPNDVVRLSEQLPIVNSSQDEWECNIKINRALLELTHREGGPVHLNIPTIYCPTYNTKELPIQRIVNRLYDGSELPSLKGKRVAVFVGSHSIWDATLISQVEKFCEKYNSIVICDHTSGYNGKYRIQYSLIGGQEQLVHSLNKLDVLIHLGEISGDYFSTFGKFVVKEVWRISRDGELCDSFRKLRFVFEMQEDTFFKHYNKYEINTATNTSYYEACQFMYDHLYDMIINKADLPFSNIWIASQIANKIPSNSSVHFSILSSLRSWNFFEFNKDVTSFSNVGGFGIDGCVSSLIGASIAQPNKLYFGIVGDLAFFYDMNVLGNRHLGTNIRILLINNNIGAEFKLYCYPGYKLGDDTSHYIAAEGHFGKKSPKLVKHYAQDLGFEYISASSKDEFIKQIEKFISPAPSNKPILFEVFTDYHDESLALEMIRNLDSDALGFLKKKIKENVNYALIETIRKFFQI</sequence>
<comment type="caution">
    <text evidence="8">The sequence shown here is derived from an EMBL/GenBank/DDBJ whole genome shotgun (WGS) entry which is preliminary data.</text>
</comment>
<evidence type="ECO:0000313" key="9">
    <source>
        <dbReference type="EMBL" id="KAA5421767.1"/>
    </source>
</evidence>
<dbReference type="Pfam" id="PF02776">
    <property type="entry name" value="TPP_enzyme_N"/>
    <property type="match status" value="1"/>
</dbReference>
<keyword evidence="1" id="KW-0808">Transferase</keyword>
<feature type="domain" description="Thiamine pyrophosphate enzyme TPP-binding" evidence="6">
    <location>
        <begin position="390"/>
        <end position="540"/>
    </location>
</feature>
<accession>A0A5M6ADF5</accession>
<keyword evidence="3" id="KW-0460">Magnesium</keyword>
<dbReference type="InterPro" id="IPR004433">
    <property type="entry name" value="MenaQ_synth_MenD"/>
</dbReference>
<dbReference type="GO" id="GO:0030976">
    <property type="term" value="F:thiamine pyrophosphate binding"/>
    <property type="evidence" value="ECO:0007669"/>
    <property type="project" value="InterPro"/>
</dbReference>
<dbReference type="EMBL" id="VVYW01000006">
    <property type="protein sequence ID" value="KAA5409624.1"/>
    <property type="molecule type" value="Genomic_DNA"/>
</dbReference>
<evidence type="ECO:0000259" key="6">
    <source>
        <dbReference type="Pfam" id="PF02775"/>
    </source>
</evidence>
<dbReference type="Proteomes" id="UP000482653">
    <property type="component" value="Unassembled WGS sequence"/>
</dbReference>
<dbReference type="SUPFAM" id="SSF52518">
    <property type="entry name" value="Thiamin diphosphate-binding fold (THDP-binding)"/>
    <property type="match status" value="2"/>
</dbReference>
<evidence type="ECO:0000256" key="2">
    <source>
        <dbReference type="ARBA" id="ARBA00022723"/>
    </source>
</evidence>
<dbReference type="InterPro" id="IPR012001">
    <property type="entry name" value="Thiamin_PyroP_enz_TPP-bd_dom"/>
</dbReference>
<dbReference type="PIRSF" id="PIRSF004983">
    <property type="entry name" value="MenD"/>
    <property type="match status" value="1"/>
</dbReference>
<dbReference type="GO" id="GO:0070204">
    <property type="term" value="F:2-succinyl-5-enolpyruvyl-6-hydroxy-3-cyclohexene-1-carboxylic-acid synthase activity"/>
    <property type="evidence" value="ECO:0007669"/>
    <property type="project" value="InterPro"/>
</dbReference>
<evidence type="ECO:0000256" key="5">
    <source>
        <dbReference type="ARBA" id="ARBA00023211"/>
    </source>
</evidence>
<evidence type="ECO:0000256" key="4">
    <source>
        <dbReference type="ARBA" id="ARBA00023052"/>
    </source>
</evidence>
<evidence type="ECO:0000313" key="8">
    <source>
        <dbReference type="EMBL" id="KAA5409624.1"/>
    </source>
</evidence>
<dbReference type="Gene3D" id="3.40.50.1220">
    <property type="entry name" value="TPP-binding domain"/>
    <property type="match status" value="1"/>
</dbReference>
<keyword evidence="4" id="KW-0786">Thiamine pyrophosphate</keyword>
<evidence type="ECO:0000256" key="3">
    <source>
        <dbReference type="ARBA" id="ARBA00022842"/>
    </source>
</evidence>
<dbReference type="Pfam" id="PF02775">
    <property type="entry name" value="TPP_enzyme_C"/>
    <property type="match status" value="1"/>
</dbReference>
<feature type="domain" description="Thiamine pyrophosphate enzyme N-terminal TPP-binding" evidence="7">
    <location>
        <begin position="12"/>
        <end position="118"/>
    </location>
</feature>
<gene>
    <name evidence="8" type="ORF">F2Y86_07910</name>
    <name evidence="9" type="ORF">F2Y87_04485</name>
</gene>
<dbReference type="InterPro" id="IPR011766">
    <property type="entry name" value="TPP_enzyme_TPP-bd"/>
</dbReference>
<evidence type="ECO:0000256" key="1">
    <source>
        <dbReference type="ARBA" id="ARBA00022679"/>
    </source>
</evidence>
<name>A0A5M6ADF5_9BACE</name>
<dbReference type="GO" id="GO:0046872">
    <property type="term" value="F:metal ion binding"/>
    <property type="evidence" value="ECO:0007669"/>
    <property type="project" value="UniProtKB-KW"/>
</dbReference>
<dbReference type="InterPro" id="IPR029061">
    <property type="entry name" value="THDP-binding"/>
</dbReference>
<dbReference type="PANTHER" id="PTHR42916">
    <property type="entry name" value="2-SUCCINYL-5-ENOLPYRUVYL-6-HYDROXY-3-CYCLOHEXENE-1-CARBOXYLATE SYNTHASE"/>
    <property type="match status" value="1"/>
</dbReference>
<dbReference type="AlphaFoldDB" id="A0A5M6ADF5"/>
<organism evidence="8 10">
    <name type="scientific">Bacteroides cellulosilyticus</name>
    <dbReference type="NCBI Taxonomy" id="246787"/>
    <lineage>
        <taxon>Bacteria</taxon>
        <taxon>Pseudomonadati</taxon>
        <taxon>Bacteroidota</taxon>
        <taxon>Bacteroidia</taxon>
        <taxon>Bacteroidales</taxon>
        <taxon>Bacteroidaceae</taxon>
        <taxon>Bacteroides</taxon>
    </lineage>
</organism>
<evidence type="ECO:0000259" key="7">
    <source>
        <dbReference type="Pfam" id="PF02776"/>
    </source>
</evidence>
<evidence type="ECO:0000313" key="11">
    <source>
        <dbReference type="Proteomes" id="UP000482653"/>
    </source>
</evidence>
<dbReference type="PANTHER" id="PTHR42916:SF1">
    <property type="entry name" value="PROTEIN PHYLLO, CHLOROPLASTIC"/>
    <property type="match status" value="1"/>
</dbReference>
<protein>
    <submittedName>
        <fullName evidence="8">2-succinyl-5-enolpyruvyl-6-hydroxy-3-cyclohexene-1-carboxylate synthase</fullName>
    </submittedName>
</protein>
<dbReference type="Proteomes" id="UP000325055">
    <property type="component" value="Unassembled WGS sequence"/>
</dbReference>
<dbReference type="EMBL" id="VVYX01000004">
    <property type="protein sequence ID" value="KAA5421767.1"/>
    <property type="molecule type" value="Genomic_DNA"/>
</dbReference>
<dbReference type="RefSeq" id="WP_149946202.1">
    <property type="nucleotide sequence ID" value="NZ_JADMXO010000038.1"/>
</dbReference>
<dbReference type="GO" id="GO:0009234">
    <property type="term" value="P:menaquinone biosynthetic process"/>
    <property type="evidence" value="ECO:0007669"/>
    <property type="project" value="InterPro"/>
</dbReference>
<proteinExistence type="predicted"/>
<dbReference type="Gene3D" id="3.40.50.970">
    <property type="match status" value="2"/>
</dbReference>